<feature type="transmembrane region" description="Helical" evidence="1">
    <location>
        <begin position="110"/>
        <end position="134"/>
    </location>
</feature>
<feature type="transmembrane region" description="Helical" evidence="1">
    <location>
        <begin position="154"/>
        <end position="180"/>
    </location>
</feature>
<proteinExistence type="predicted"/>
<protein>
    <submittedName>
        <fullName evidence="2">Uncharacterized protein</fullName>
    </submittedName>
</protein>
<dbReference type="EMBL" id="AP019823">
    <property type="protein sequence ID" value="BBM37376.1"/>
    <property type="molecule type" value="Genomic_DNA"/>
</dbReference>
<feature type="transmembrane region" description="Helical" evidence="1">
    <location>
        <begin position="61"/>
        <end position="80"/>
    </location>
</feature>
<evidence type="ECO:0000313" key="2">
    <source>
        <dbReference type="EMBL" id="BBM37376.1"/>
    </source>
</evidence>
<accession>A0A510JE62</accession>
<evidence type="ECO:0000313" key="3">
    <source>
        <dbReference type="Proteomes" id="UP000321892"/>
    </source>
</evidence>
<gene>
    <name evidence="2" type="ORF">JCM16775_0051</name>
</gene>
<feature type="transmembrane region" description="Helical" evidence="1">
    <location>
        <begin position="249"/>
        <end position="274"/>
    </location>
</feature>
<keyword evidence="1" id="KW-0472">Membrane</keyword>
<keyword evidence="1" id="KW-1133">Transmembrane helix</keyword>
<dbReference type="Proteomes" id="UP000321892">
    <property type="component" value="Chromosome"/>
</dbReference>
<evidence type="ECO:0000256" key="1">
    <source>
        <dbReference type="SAM" id="Phobius"/>
    </source>
</evidence>
<dbReference type="KEGG" id="lhf:JCM16775_0051"/>
<name>A0A510JE62_9FUSO</name>
<sequence length="281" mass="31959">MKILGKLIKYDFSDIGKLIFPFYIGLGVTGIGIRMLLFALANNGMDEYLKFTLTLFQSTLYFVYTVVAIGSVIMLHYGVIVRFHRSVYGNEGYLTNTLPISTPQIILAKLITCLSWFIINAFIILLTFLLIIPLEEIISSKFWENPNFIQMIDYLKAVLGIQYILPTIILFIVFLIFWTIERVLFLFFCVSVANMTKSYRILTGAALFIIAGGFLNITKRMILVFTYLYNPSLRLETGNMALNVVKYIISANTGLIVLTGIVSVILFLTVNYILKNKLNLE</sequence>
<keyword evidence="3" id="KW-1185">Reference proteome</keyword>
<feature type="transmembrane region" description="Helical" evidence="1">
    <location>
        <begin position="20"/>
        <end position="41"/>
    </location>
</feature>
<dbReference type="OrthoDB" id="82428at2"/>
<dbReference type="RefSeq" id="WP_026745482.1">
    <property type="nucleotide sequence ID" value="NZ_AP019823.1"/>
</dbReference>
<organism evidence="2 3">
    <name type="scientific">Leptotrichia hofstadii</name>
    <dbReference type="NCBI Taxonomy" id="157688"/>
    <lineage>
        <taxon>Bacteria</taxon>
        <taxon>Fusobacteriati</taxon>
        <taxon>Fusobacteriota</taxon>
        <taxon>Fusobacteriia</taxon>
        <taxon>Fusobacteriales</taxon>
        <taxon>Leptotrichiaceae</taxon>
        <taxon>Leptotrichia</taxon>
    </lineage>
</organism>
<dbReference type="AlphaFoldDB" id="A0A510JE62"/>
<keyword evidence="1" id="KW-0812">Transmembrane</keyword>
<feature type="transmembrane region" description="Helical" evidence="1">
    <location>
        <begin position="201"/>
        <end position="229"/>
    </location>
</feature>
<reference evidence="2 3" key="1">
    <citation type="submission" date="2019-07" db="EMBL/GenBank/DDBJ databases">
        <title>Complete Genome Sequence of Leptotrichia hofstadii Strain JCM16775.</title>
        <authorList>
            <person name="Watanabe S."/>
            <person name="Cui L."/>
        </authorList>
    </citation>
    <scope>NUCLEOTIDE SEQUENCE [LARGE SCALE GENOMIC DNA]</scope>
    <source>
        <strain evidence="2 3">JCM16775</strain>
    </source>
</reference>